<organism evidence="6 7">
    <name type="scientific">Cylindrobasidium torrendii FP15055 ss-10</name>
    <dbReference type="NCBI Taxonomy" id="1314674"/>
    <lineage>
        <taxon>Eukaryota</taxon>
        <taxon>Fungi</taxon>
        <taxon>Dikarya</taxon>
        <taxon>Basidiomycota</taxon>
        <taxon>Agaricomycotina</taxon>
        <taxon>Agaricomycetes</taxon>
        <taxon>Agaricomycetidae</taxon>
        <taxon>Agaricales</taxon>
        <taxon>Marasmiineae</taxon>
        <taxon>Physalacriaceae</taxon>
        <taxon>Cylindrobasidium</taxon>
    </lineage>
</organism>
<dbReference type="InterPro" id="IPR036651">
    <property type="entry name" value="Gln_synt_N_sf"/>
</dbReference>
<dbReference type="OrthoDB" id="3364440at2759"/>
<comment type="similarity">
    <text evidence="3 4">Belongs to the glutamine synthetase family.</text>
</comment>
<evidence type="ECO:0000313" key="7">
    <source>
        <dbReference type="Proteomes" id="UP000054007"/>
    </source>
</evidence>
<dbReference type="SUPFAM" id="SSF55931">
    <property type="entry name" value="Glutamine synthetase/guanido kinase"/>
    <property type="match status" value="1"/>
</dbReference>
<keyword evidence="6" id="KW-0808">Transferase</keyword>
<name>A0A0D7BPE9_9AGAR</name>
<sequence length="478" mass="52066">MASAEYKHGVVFTPASVAAGKQAITVKDLEQQGIAYIMVTWVDFTMQIRLRVIPISYFKKMLQSSRPGVAIAKASLGLVALTMAEGFSPVGEFHYALDMSTLRICPYKPGFANVFGWLQEKAPRTLSDGRFSIDTTMCPRGLLRSALNRARDEAGVEFLCGFEPEFMLLKSTTNPKEGVNYHHFCHSSGLLAGSKEETILREVVDSLIDGGVEVTLYHAEAAPGQYEVVTGPLQPLEAADAYIYSRMTIVNVAAKHGMHATFAPRVFMNSAGSGSHIHISAHSLKGEEKTAGQLSRTESSFLSGLLKELPAIVAMTLPTTASYARVGDDLWSGGTWVSWGTEHRETPIRLSNAASPKSRNFEMRFIDGTSNPYLVLALILSAGTQGVQRGDVLTMKECDPSTTPAHMSPGERNEHGITERMPLTWASARETFASSAFIKQTLGESATAFLSINKTLNDVLQVQGESEAETLTRLVEMF</sequence>
<dbReference type="AlphaFoldDB" id="A0A0D7BPE9"/>
<dbReference type="GO" id="GO:0004356">
    <property type="term" value="F:glutamine synthetase activity"/>
    <property type="evidence" value="ECO:0007669"/>
    <property type="project" value="InterPro"/>
</dbReference>
<reference evidence="6 7" key="1">
    <citation type="journal article" date="2015" name="Fungal Genet. Biol.">
        <title>Evolution of novel wood decay mechanisms in Agaricales revealed by the genome sequences of Fistulina hepatica and Cylindrobasidium torrendii.</title>
        <authorList>
            <person name="Floudas D."/>
            <person name="Held B.W."/>
            <person name="Riley R."/>
            <person name="Nagy L.G."/>
            <person name="Koehler G."/>
            <person name="Ransdell A.S."/>
            <person name="Younus H."/>
            <person name="Chow J."/>
            <person name="Chiniquy J."/>
            <person name="Lipzen A."/>
            <person name="Tritt A."/>
            <person name="Sun H."/>
            <person name="Haridas S."/>
            <person name="LaButti K."/>
            <person name="Ohm R.A."/>
            <person name="Kues U."/>
            <person name="Blanchette R.A."/>
            <person name="Grigoriev I.V."/>
            <person name="Minto R.E."/>
            <person name="Hibbett D.S."/>
        </authorList>
    </citation>
    <scope>NUCLEOTIDE SEQUENCE [LARGE SCALE GENOMIC DNA]</scope>
    <source>
        <strain evidence="6 7">FP15055 ss-10</strain>
    </source>
</reference>
<dbReference type="PROSITE" id="PS51987">
    <property type="entry name" value="GS_CATALYTIC"/>
    <property type="match status" value="1"/>
</dbReference>
<dbReference type="Proteomes" id="UP000054007">
    <property type="component" value="Unassembled WGS sequence"/>
</dbReference>
<dbReference type="STRING" id="1314674.A0A0D7BPE9"/>
<protein>
    <recommendedName>
        <fullName evidence="1">Glutamine synthetase</fullName>
    </recommendedName>
</protein>
<evidence type="ECO:0000256" key="4">
    <source>
        <dbReference type="RuleBase" id="RU000384"/>
    </source>
</evidence>
<dbReference type="GO" id="GO:0006542">
    <property type="term" value="P:glutamine biosynthetic process"/>
    <property type="evidence" value="ECO:0007669"/>
    <property type="project" value="InterPro"/>
</dbReference>
<dbReference type="GO" id="GO:0016301">
    <property type="term" value="F:kinase activity"/>
    <property type="evidence" value="ECO:0007669"/>
    <property type="project" value="UniProtKB-KW"/>
</dbReference>
<evidence type="ECO:0000256" key="3">
    <source>
        <dbReference type="PROSITE-ProRule" id="PRU01331"/>
    </source>
</evidence>
<keyword evidence="7" id="KW-1185">Reference proteome</keyword>
<evidence type="ECO:0000256" key="2">
    <source>
        <dbReference type="ARBA" id="ARBA00022598"/>
    </source>
</evidence>
<accession>A0A0D7BPE9</accession>
<evidence type="ECO:0000259" key="5">
    <source>
        <dbReference type="PROSITE" id="PS51987"/>
    </source>
</evidence>
<dbReference type="Gene3D" id="3.10.20.70">
    <property type="entry name" value="Glutamine synthetase, N-terminal domain"/>
    <property type="match status" value="1"/>
</dbReference>
<dbReference type="PANTHER" id="PTHR43785">
    <property type="entry name" value="GAMMA-GLUTAMYLPUTRESCINE SYNTHETASE"/>
    <property type="match status" value="1"/>
</dbReference>
<dbReference type="PANTHER" id="PTHR43785:SF2">
    <property type="entry name" value="TYPE-1 GLUTAMINE SYNTHETASE 1"/>
    <property type="match status" value="1"/>
</dbReference>
<feature type="domain" description="GS catalytic" evidence="5">
    <location>
        <begin position="139"/>
        <end position="478"/>
    </location>
</feature>
<proteinExistence type="inferred from homology"/>
<evidence type="ECO:0000256" key="1">
    <source>
        <dbReference type="ARBA" id="ARBA00021364"/>
    </source>
</evidence>
<dbReference type="InterPro" id="IPR014746">
    <property type="entry name" value="Gln_synth/guanido_kin_cat_dom"/>
</dbReference>
<dbReference type="Gene3D" id="3.30.590.10">
    <property type="entry name" value="Glutamine synthetase/guanido kinase, catalytic domain"/>
    <property type="match status" value="1"/>
</dbReference>
<keyword evidence="6" id="KW-0418">Kinase</keyword>
<gene>
    <name evidence="6" type="ORF">CYLTODRAFT_388833</name>
</gene>
<keyword evidence="2" id="KW-0436">Ligase</keyword>
<dbReference type="SMART" id="SM01230">
    <property type="entry name" value="Gln-synt_C"/>
    <property type="match status" value="1"/>
</dbReference>
<dbReference type="InterPro" id="IPR008146">
    <property type="entry name" value="Gln_synth_cat_dom"/>
</dbReference>
<dbReference type="Pfam" id="PF00120">
    <property type="entry name" value="Gln-synt_C"/>
    <property type="match status" value="1"/>
</dbReference>
<dbReference type="EMBL" id="KN880444">
    <property type="protein sequence ID" value="KIY72428.1"/>
    <property type="molecule type" value="Genomic_DNA"/>
</dbReference>
<evidence type="ECO:0000313" key="6">
    <source>
        <dbReference type="EMBL" id="KIY72428.1"/>
    </source>
</evidence>